<evidence type="ECO:0000313" key="2">
    <source>
        <dbReference type="EMBL" id="SFS39534.1"/>
    </source>
</evidence>
<feature type="domain" description="DUF4296" evidence="1">
    <location>
        <begin position="26"/>
        <end position="104"/>
    </location>
</feature>
<evidence type="ECO:0000259" key="1">
    <source>
        <dbReference type="Pfam" id="PF14129"/>
    </source>
</evidence>
<dbReference type="InterPro" id="IPR025381">
    <property type="entry name" value="DUF4296"/>
</dbReference>
<dbReference type="EMBL" id="FOZP01000002">
    <property type="protein sequence ID" value="SFS39534.1"/>
    <property type="molecule type" value="Genomic_DNA"/>
</dbReference>
<organism evidence="2 3">
    <name type="scientific">Lutibacter maritimus</name>
    <dbReference type="NCBI Taxonomy" id="593133"/>
    <lineage>
        <taxon>Bacteria</taxon>
        <taxon>Pseudomonadati</taxon>
        <taxon>Bacteroidota</taxon>
        <taxon>Flavobacteriia</taxon>
        <taxon>Flavobacteriales</taxon>
        <taxon>Flavobacteriaceae</taxon>
        <taxon>Lutibacter</taxon>
    </lineage>
</organism>
<sequence>MNRFLSILFLSIILINCTSNTIIKKPDHLIPENQMVDLLTDLLLASGAENVKNLQLKRKVNYYPLVFEKYNIDSTRFKESNYYYSTKVDEYDQIIRKVETRLNEMLHKYEKEKRVQDSIKNYKRTIDENEGDAFVK</sequence>
<protein>
    <recommendedName>
        <fullName evidence="1">DUF4296 domain-containing protein</fullName>
    </recommendedName>
</protein>
<name>A0A1I6PH48_9FLAO</name>
<dbReference type="STRING" id="593133.SAMN04488006_1029"/>
<keyword evidence="3" id="KW-1185">Reference proteome</keyword>
<evidence type="ECO:0000313" key="3">
    <source>
        <dbReference type="Proteomes" id="UP000199312"/>
    </source>
</evidence>
<gene>
    <name evidence="2" type="ORF">SAMN04488006_1029</name>
</gene>
<reference evidence="3" key="1">
    <citation type="submission" date="2016-10" db="EMBL/GenBank/DDBJ databases">
        <authorList>
            <person name="Varghese N."/>
            <person name="Submissions S."/>
        </authorList>
    </citation>
    <scope>NUCLEOTIDE SEQUENCE [LARGE SCALE GENOMIC DNA]</scope>
    <source>
        <strain evidence="3">DSM 24450</strain>
    </source>
</reference>
<accession>A0A1I6PH48</accession>
<dbReference type="OrthoDB" id="1525222at2"/>
<proteinExistence type="predicted"/>
<dbReference type="RefSeq" id="WP_090223439.1">
    <property type="nucleotide sequence ID" value="NZ_FOZP01000002.1"/>
</dbReference>
<dbReference type="Proteomes" id="UP000199312">
    <property type="component" value="Unassembled WGS sequence"/>
</dbReference>
<dbReference type="AlphaFoldDB" id="A0A1I6PH48"/>
<dbReference type="Pfam" id="PF14129">
    <property type="entry name" value="DUF4296"/>
    <property type="match status" value="1"/>
</dbReference>